<keyword evidence="7" id="KW-0175">Coiled coil</keyword>
<dbReference type="InterPro" id="IPR035965">
    <property type="entry name" value="PAS-like_dom_sf"/>
</dbReference>
<dbReference type="InterPro" id="IPR036097">
    <property type="entry name" value="HisK_dim/P_sf"/>
</dbReference>
<name>A0A1D9MGL5_9RHOB</name>
<dbReference type="Gene3D" id="3.30.565.10">
    <property type="entry name" value="Histidine kinase-like ATPase, C-terminal domain"/>
    <property type="match status" value="1"/>
</dbReference>
<evidence type="ECO:0000256" key="6">
    <source>
        <dbReference type="PROSITE-ProRule" id="PRU00169"/>
    </source>
</evidence>
<dbReference type="InterPro" id="IPR001789">
    <property type="entry name" value="Sig_transdc_resp-reg_receiver"/>
</dbReference>
<dbReference type="InterPro" id="IPR003594">
    <property type="entry name" value="HATPase_dom"/>
</dbReference>
<evidence type="ECO:0000256" key="2">
    <source>
        <dbReference type="ARBA" id="ARBA00012438"/>
    </source>
</evidence>
<feature type="modified residue" description="4-aspartylphosphate" evidence="6">
    <location>
        <position position="668"/>
    </location>
</feature>
<evidence type="ECO:0000313" key="10">
    <source>
        <dbReference type="EMBL" id="AOZ70899.1"/>
    </source>
</evidence>
<evidence type="ECO:0000256" key="7">
    <source>
        <dbReference type="SAM" id="Coils"/>
    </source>
</evidence>
<evidence type="ECO:0000313" key="11">
    <source>
        <dbReference type="Proteomes" id="UP000176562"/>
    </source>
</evidence>
<feature type="domain" description="Histidine kinase" evidence="8">
    <location>
        <begin position="381"/>
        <end position="593"/>
    </location>
</feature>
<keyword evidence="11" id="KW-1185">Reference proteome</keyword>
<dbReference type="KEGG" id="rhp:LPB142_05085"/>
<organism evidence="10 11">
    <name type="scientific">Rhodobacter xanthinilyticus</name>
    <dbReference type="NCBI Taxonomy" id="1850250"/>
    <lineage>
        <taxon>Bacteria</taxon>
        <taxon>Pseudomonadati</taxon>
        <taxon>Pseudomonadota</taxon>
        <taxon>Alphaproteobacteria</taxon>
        <taxon>Rhodobacterales</taxon>
        <taxon>Rhodobacter group</taxon>
        <taxon>Rhodobacter</taxon>
    </lineage>
</organism>
<gene>
    <name evidence="10" type="ORF">LPB142_05085</name>
</gene>
<dbReference type="SUPFAM" id="SSF52172">
    <property type="entry name" value="CheY-like"/>
    <property type="match status" value="1"/>
</dbReference>
<dbReference type="STRING" id="1850250.LPB142_05085"/>
<evidence type="ECO:0000256" key="1">
    <source>
        <dbReference type="ARBA" id="ARBA00000085"/>
    </source>
</evidence>
<dbReference type="GO" id="GO:0000155">
    <property type="term" value="F:phosphorelay sensor kinase activity"/>
    <property type="evidence" value="ECO:0007669"/>
    <property type="project" value="InterPro"/>
</dbReference>
<keyword evidence="5 10" id="KW-0418">Kinase</keyword>
<feature type="coiled-coil region" evidence="7">
    <location>
        <begin position="47"/>
        <end position="95"/>
    </location>
</feature>
<keyword evidence="3 6" id="KW-0597">Phosphoprotein</keyword>
<feature type="domain" description="Response regulatory" evidence="9">
    <location>
        <begin position="617"/>
        <end position="734"/>
    </location>
</feature>
<comment type="catalytic activity">
    <reaction evidence="1">
        <text>ATP + protein L-histidine = ADP + protein N-phospho-L-histidine.</text>
        <dbReference type="EC" id="2.7.13.3"/>
    </reaction>
</comment>
<dbReference type="GO" id="GO:0005886">
    <property type="term" value="C:plasma membrane"/>
    <property type="evidence" value="ECO:0007669"/>
    <property type="project" value="TreeGrafter"/>
</dbReference>
<dbReference type="Pfam" id="PF00512">
    <property type="entry name" value="HisKA"/>
    <property type="match status" value="1"/>
</dbReference>
<dbReference type="CDD" id="cd00082">
    <property type="entry name" value="HisKA"/>
    <property type="match status" value="1"/>
</dbReference>
<keyword evidence="4" id="KW-0808">Transferase</keyword>
<evidence type="ECO:0000256" key="3">
    <source>
        <dbReference type="ARBA" id="ARBA00022553"/>
    </source>
</evidence>
<dbReference type="PROSITE" id="PS50110">
    <property type="entry name" value="RESPONSE_REGULATORY"/>
    <property type="match status" value="1"/>
</dbReference>
<dbReference type="SMART" id="SM00448">
    <property type="entry name" value="REC"/>
    <property type="match status" value="1"/>
</dbReference>
<dbReference type="Pfam" id="PF12860">
    <property type="entry name" value="PAS_7"/>
    <property type="match status" value="2"/>
</dbReference>
<dbReference type="SUPFAM" id="SSF55874">
    <property type="entry name" value="ATPase domain of HSP90 chaperone/DNA topoisomerase II/histidine kinase"/>
    <property type="match status" value="1"/>
</dbReference>
<dbReference type="SMART" id="SM00388">
    <property type="entry name" value="HisKA"/>
    <property type="match status" value="1"/>
</dbReference>
<sequence length="747" mass="81449">MARSLVDPADSLARQNEKLRVIAGALMRHAEEITEDRGAGYAQFQRAAVLEEQVRERTRDLERALDLLNASNARLAEANREIEAARANLAAALETIQEGFALFDANDILVMCNSRYNILLADIRPQMVPGLHFSDYLRIVAGSAFLGMPAGMSPPDWIEMRARRHESHHFILTQQMGDDRWVQVSEHRTQEGGTVILQTEVTDLIRAERRERGRMLDDQARILRATLEHLPLGVCIFDARLQLLGWNERLADLLTLPRRRLRAGIHFDTLLEQVRDQFLFPSGLSAYRLSDWVRRARRRDHLRMELSREGGQVYELFAQELPDGGFVMSLADVTAERGALQALAQANETLEARVMERTLELEDALGRAERANASRSRFVAAASHDLLQPLSAARLYLASMGDDAIAPAARATLEKAQNALGSVEAILGALLDISRLEAGRAAVEPGPLALGPLLRALADEFAPSAALKGIELVIRPVEAVVISDRAYLRRILQNLISNAVRYTLRGRVAVLCRRRGGQLVVEVRDSGPGIAEADQEIIFREFQRLHQASSAAVGMGLGLAIVERAAALLGHPLGLRSAPGRGTTFTLGLRLAPAAAPGLDKVAPDAGPRDPEAGEIVVLLVENDPGLRQAMVQLLETWGASVLDVASGEEALELIEATGLVPDRALVDFQLGEGRLDGIETLGRLAAMVGPFAARLVTADRSEALLRRAAAAGVTVLHKPLPPGDLSEFLFGAERDGFGAQREGRPG</sequence>
<accession>A0A1D9MGL5</accession>
<dbReference type="CDD" id="cd00156">
    <property type="entry name" value="REC"/>
    <property type="match status" value="1"/>
</dbReference>
<evidence type="ECO:0000256" key="5">
    <source>
        <dbReference type="ARBA" id="ARBA00022777"/>
    </source>
</evidence>
<dbReference type="EC" id="2.7.13.3" evidence="2"/>
<dbReference type="InterPro" id="IPR011006">
    <property type="entry name" value="CheY-like_superfamily"/>
</dbReference>
<dbReference type="SMART" id="SM00387">
    <property type="entry name" value="HATPase_c"/>
    <property type="match status" value="1"/>
</dbReference>
<dbReference type="InterPro" id="IPR036890">
    <property type="entry name" value="HATPase_C_sf"/>
</dbReference>
<dbReference type="FunFam" id="3.30.565.10:FF:000049">
    <property type="entry name" value="Two-component sensor histidine kinase"/>
    <property type="match status" value="1"/>
</dbReference>
<dbReference type="PANTHER" id="PTHR43047">
    <property type="entry name" value="TWO-COMPONENT HISTIDINE PROTEIN KINASE"/>
    <property type="match status" value="1"/>
</dbReference>
<dbReference type="RefSeq" id="WP_071167134.1">
    <property type="nucleotide sequence ID" value="NZ_CP017781.1"/>
</dbReference>
<dbReference type="SUPFAM" id="SSF47384">
    <property type="entry name" value="Homodimeric domain of signal transducing histidine kinase"/>
    <property type="match status" value="1"/>
</dbReference>
<evidence type="ECO:0000256" key="4">
    <source>
        <dbReference type="ARBA" id="ARBA00022679"/>
    </source>
</evidence>
<protein>
    <recommendedName>
        <fullName evidence="2">histidine kinase</fullName>
        <ecNumber evidence="2">2.7.13.3</ecNumber>
    </recommendedName>
</protein>
<dbReference type="Proteomes" id="UP000176562">
    <property type="component" value="Chromosome"/>
</dbReference>
<dbReference type="Gene3D" id="3.30.450.20">
    <property type="entry name" value="PAS domain"/>
    <property type="match status" value="2"/>
</dbReference>
<proteinExistence type="predicted"/>
<dbReference type="PROSITE" id="PS50109">
    <property type="entry name" value="HIS_KIN"/>
    <property type="match status" value="1"/>
</dbReference>
<dbReference type="AlphaFoldDB" id="A0A1D9MGL5"/>
<dbReference type="InterPro" id="IPR003661">
    <property type="entry name" value="HisK_dim/P_dom"/>
</dbReference>
<dbReference type="PANTHER" id="PTHR43047:SF9">
    <property type="entry name" value="HISTIDINE KINASE"/>
    <property type="match status" value="1"/>
</dbReference>
<dbReference type="EMBL" id="CP017781">
    <property type="protein sequence ID" value="AOZ70899.1"/>
    <property type="molecule type" value="Genomic_DNA"/>
</dbReference>
<dbReference type="InterPro" id="IPR005467">
    <property type="entry name" value="His_kinase_dom"/>
</dbReference>
<dbReference type="Gene3D" id="1.10.287.130">
    <property type="match status" value="1"/>
</dbReference>
<dbReference type="Gene3D" id="3.40.50.2300">
    <property type="match status" value="1"/>
</dbReference>
<dbReference type="SUPFAM" id="SSF55785">
    <property type="entry name" value="PYP-like sensor domain (PAS domain)"/>
    <property type="match status" value="1"/>
</dbReference>
<evidence type="ECO:0000259" key="9">
    <source>
        <dbReference type="PROSITE" id="PS50110"/>
    </source>
</evidence>
<dbReference type="PRINTS" id="PR00344">
    <property type="entry name" value="BCTRLSENSOR"/>
</dbReference>
<dbReference type="Pfam" id="PF02518">
    <property type="entry name" value="HATPase_c"/>
    <property type="match status" value="1"/>
</dbReference>
<evidence type="ECO:0000259" key="8">
    <source>
        <dbReference type="PROSITE" id="PS50109"/>
    </source>
</evidence>
<dbReference type="Pfam" id="PF00072">
    <property type="entry name" value="Response_reg"/>
    <property type="match status" value="1"/>
</dbReference>
<dbReference type="InterPro" id="IPR004358">
    <property type="entry name" value="Sig_transdc_His_kin-like_C"/>
</dbReference>
<reference evidence="10 11" key="1">
    <citation type="submission" date="2016-10" db="EMBL/GenBank/DDBJ databases">
        <title>Rhodobacter sp. LPB0142, isolated from sea water.</title>
        <authorList>
            <person name="Kim E."/>
            <person name="Yi H."/>
        </authorList>
    </citation>
    <scope>NUCLEOTIDE SEQUENCE [LARGE SCALE GENOMIC DNA]</scope>
    <source>
        <strain evidence="10 11">LPB0142</strain>
    </source>
</reference>
<dbReference type="GO" id="GO:0009927">
    <property type="term" value="F:histidine phosphotransfer kinase activity"/>
    <property type="evidence" value="ECO:0007669"/>
    <property type="project" value="TreeGrafter"/>
</dbReference>